<dbReference type="Gene3D" id="3.40.190.10">
    <property type="entry name" value="Periplasmic binding protein-like II"/>
    <property type="match status" value="1"/>
</dbReference>
<dbReference type="Proteomes" id="UP000600946">
    <property type="component" value="Unassembled WGS sequence"/>
</dbReference>
<dbReference type="PANTHER" id="PTHR43649">
    <property type="entry name" value="ARABINOSE-BINDING PROTEIN-RELATED"/>
    <property type="match status" value="1"/>
</dbReference>
<sequence>MPADPASPRAVPPSTSAASPRAVRARACADQASPRPAIDRSAGPVRHPGPGRRAFLRAGAGSALGAVALPGLTACGSSGGGVGPDGKVTVELWHGQTDTLKQAIEALVGEFNRTHPAIHVDAGGGATADVMLQKVTAALASGSYPDIAYVFGSDIASIARSPRVLDLTSALRAPGPVPWNDYWPSLREAVTINGRVRAAPALVDSLAVICNTRLFQRAGLALPQPGWSWAEFVDTAHRLTDPSKGVFGTGWPGVGDEDTTWRLWPMVWDLGGEIIAPDGKSIGFAEQGPRALETVASLATGDSVYVDPKPGSAQMYQVFLSGRMGMVLGGPWSLPDIIAAKTDYTVVPLPSYSGRPVTISGPDTWTVFDNGTARSAAAVAFVRWLNAPEQDVTWDIGAGSLPLSTQSARRPEWLDHSARTVGLPAFTKALESARVRPVHPAYPAISQAVGEAVVTVLLGRSTPERVMRDCAEKADAALLIPR</sequence>
<comment type="caution">
    <text evidence="2">The sequence shown here is derived from an EMBL/GenBank/DDBJ whole genome shotgun (WGS) entry which is preliminary data.</text>
</comment>
<organism evidence="2 3">
    <name type="scientific">Streptomyces xanthochromogenes</name>
    <dbReference type="NCBI Taxonomy" id="67384"/>
    <lineage>
        <taxon>Bacteria</taxon>
        <taxon>Bacillati</taxon>
        <taxon>Actinomycetota</taxon>
        <taxon>Actinomycetes</taxon>
        <taxon>Kitasatosporales</taxon>
        <taxon>Streptomycetaceae</taxon>
        <taxon>Streptomyces</taxon>
    </lineage>
</organism>
<dbReference type="PANTHER" id="PTHR43649:SF30">
    <property type="entry name" value="ABC TRANSPORTER SUBSTRATE-BINDING PROTEIN"/>
    <property type="match status" value="1"/>
</dbReference>
<dbReference type="PROSITE" id="PS51318">
    <property type="entry name" value="TAT"/>
    <property type="match status" value="1"/>
</dbReference>
<dbReference type="Pfam" id="PF01547">
    <property type="entry name" value="SBP_bac_1"/>
    <property type="match status" value="1"/>
</dbReference>
<dbReference type="SUPFAM" id="SSF53850">
    <property type="entry name" value="Periplasmic binding protein-like II"/>
    <property type="match status" value="1"/>
</dbReference>
<dbReference type="InterPro" id="IPR006059">
    <property type="entry name" value="SBP"/>
</dbReference>
<proteinExistence type="predicted"/>
<feature type="region of interest" description="Disordered" evidence="1">
    <location>
        <begin position="1"/>
        <end position="53"/>
    </location>
</feature>
<name>A0ABQ3AKK2_9ACTN</name>
<protein>
    <submittedName>
        <fullName evidence="2">ABC transporter substrate-binding protein</fullName>
    </submittedName>
</protein>
<reference evidence="3" key="1">
    <citation type="journal article" date="2019" name="Int. J. Syst. Evol. Microbiol.">
        <title>The Global Catalogue of Microorganisms (GCM) 10K type strain sequencing project: providing services to taxonomists for standard genome sequencing and annotation.</title>
        <authorList>
            <consortium name="The Broad Institute Genomics Platform"/>
            <consortium name="The Broad Institute Genome Sequencing Center for Infectious Disease"/>
            <person name="Wu L."/>
            <person name="Ma J."/>
        </authorList>
    </citation>
    <scope>NUCLEOTIDE SEQUENCE [LARGE SCALE GENOMIC DNA]</scope>
    <source>
        <strain evidence="3">JCM 4594</strain>
    </source>
</reference>
<dbReference type="CDD" id="cd14748">
    <property type="entry name" value="PBP2_UgpB"/>
    <property type="match status" value="1"/>
</dbReference>
<gene>
    <name evidence="2" type="ORF">GCM10010326_57330</name>
</gene>
<keyword evidence="3" id="KW-1185">Reference proteome</keyword>
<evidence type="ECO:0000256" key="1">
    <source>
        <dbReference type="SAM" id="MobiDB-lite"/>
    </source>
</evidence>
<dbReference type="InterPro" id="IPR006311">
    <property type="entry name" value="TAT_signal"/>
</dbReference>
<evidence type="ECO:0000313" key="2">
    <source>
        <dbReference type="EMBL" id="GGY55273.1"/>
    </source>
</evidence>
<dbReference type="EMBL" id="BMUU01000011">
    <property type="protein sequence ID" value="GGY55273.1"/>
    <property type="molecule type" value="Genomic_DNA"/>
</dbReference>
<dbReference type="InterPro" id="IPR050490">
    <property type="entry name" value="Bact_solute-bd_prot1"/>
</dbReference>
<feature type="compositionally biased region" description="Low complexity" evidence="1">
    <location>
        <begin position="1"/>
        <end position="26"/>
    </location>
</feature>
<evidence type="ECO:0000313" key="3">
    <source>
        <dbReference type="Proteomes" id="UP000600946"/>
    </source>
</evidence>
<accession>A0ABQ3AKK2</accession>